<gene>
    <name evidence="1" type="ORF">GCM10010123_29870</name>
</gene>
<organism evidence="1 2">
    <name type="scientific">Pilimelia anulata</name>
    <dbReference type="NCBI Taxonomy" id="53371"/>
    <lineage>
        <taxon>Bacteria</taxon>
        <taxon>Bacillati</taxon>
        <taxon>Actinomycetota</taxon>
        <taxon>Actinomycetes</taxon>
        <taxon>Micromonosporales</taxon>
        <taxon>Micromonosporaceae</taxon>
        <taxon>Pilimelia</taxon>
    </lineage>
</organism>
<evidence type="ECO:0000313" key="1">
    <source>
        <dbReference type="EMBL" id="GGJ97822.1"/>
    </source>
</evidence>
<reference evidence="1" key="1">
    <citation type="journal article" date="2014" name="Int. J. Syst. Evol. Microbiol.">
        <title>Complete genome sequence of Corynebacterium casei LMG S-19264T (=DSM 44701T), isolated from a smear-ripened cheese.</title>
        <authorList>
            <consortium name="US DOE Joint Genome Institute (JGI-PGF)"/>
            <person name="Walter F."/>
            <person name="Albersmeier A."/>
            <person name="Kalinowski J."/>
            <person name="Ruckert C."/>
        </authorList>
    </citation>
    <scope>NUCLEOTIDE SEQUENCE</scope>
    <source>
        <strain evidence="1">JCM 3090</strain>
    </source>
</reference>
<accession>A0A8J3B6Z0</accession>
<proteinExistence type="predicted"/>
<dbReference type="InterPro" id="IPR011047">
    <property type="entry name" value="Quinoprotein_ADH-like_sf"/>
</dbReference>
<protein>
    <submittedName>
        <fullName evidence="1">Uncharacterized protein</fullName>
    </submittedName>
</protein>
<evidence type="ECO:0000313" key="2">
    <source>
        <dbReference type="Proteomes" id="UP000649739"/>
    </source>
</evidence>
<dbReference type="Proteomes" id="UP000649739">
    <property type="component" value="Unassembled WGS sequence"/>
</dbReference>
<comment type="caution">
    <text evidence="1">The sequence shown here is derived from an EMBL/GenBank/DDBJ whole genome shotgun (WGS) entry which is preliminary data.</text>
</comment>
<dbReference type="Gene3D" id="2.130.10.10">
    <property type="entry name" value="YVTN repeat-like/Quinoprotein amine dehydrogenase"/>
    <property type="match status" value="1"/>
</dbReference>
<dbReference type="InterPro" id="IPR015943">
    <property type="entry name" value="WD40/YVTN_repeat-like_dom_sf"/>
</dbReference>
<dbReference type="SUPFAM" id="SSF50998">
    <property type="entry name" value="Quinoprotein alcohol dehydrogenase-like"/>
    <property type="match status" value="1"/>
</dbReference>
<dbReference type="AlphaFoldDB" id="A0A8J3B6Z0"/>
<name>A0A8J3B6Z0_9ACTN</name>
<sequence>MPRRDNAGIARWLALSAVVLIVLAATGVWNPLAPLWRLVHASRPLADAGLAWQQRLGGTPHTVTLAGDVLVAEHRDFTEARALADGRRRWRTDADWSAVAGDGRSAVVVTGELLTEGYRVLDPGTGRALREEKRAAAVWTYRDAVLDLGCAAAGDCALTAWAPRGSRPRWRVPLPSPDFVLFADNPPLPGARPLAAPAVPAAAAGPAPLPPVLGFPVGDTVYVVDTAAGALRQEAPPAADQRVVVAGGRVLRIRAEARDGGCWFDVAATDPGTQAEAWARPELNLRTVRRGCVQRDDPSGGESVLVGVDPGGRELLVDAYDGRTLWRAADRGERVAGVDSRRALVVGGGGLRGVAFGAGARAWQRRLPDRAQVALTPAAALVVDRAGERITALRPETGAELLSTGSTAKVVAVGPAGLVLLSGADIGYARFAPR</sequence>
<keyword evidence="2" id="KW-1185">Reference proteome</keyword>
<dbReference type="RefSeq" id="WP_189170760.1">
    <property type="nucleotide sequence ID" value="NZ_BMQB01000006.1"/>
</dbReference>
<reference evidence="1" key="2">
    <citation type="submission" date="2020-09" db="EMBL/GenBank/DDBJ databases">
        <authorList>
            <person name="Sun Q."/>
            <person name="Ohkuma M."/>
        </authorList>
    </citation>
    <scope>NUCLEOTIDE SEQUENCE</scope>
    <source>
        <strain evidence="1">JCM 3090</strain>
    </source>
</reference>
<dbReference type="EMBL" id="BMQB01000006">
    <property type="protein sequence ID" value="GGJ97822.1"/>
    <property type="molecule type" value="Genomic_DNA"/>
</dbReference>